<evidence type="ECO:0000313" key="6">
    <source>
        <dbReference type="EMBL" id="MBB4028058.1"/>
    </source>
</evidence>
<feature type="domain" description="Thioredoxin" evidence="5">
    <location>
        <begin position="310"/>
        <end position="448"/>
    </location>
</feature>
<dbReference type="GeneID" id="93101704"/>
<organism evidence="6 7">
    <name type="scientific">Butyricimonas faecihominis</name>
    <dbReference type="NCBI Taxonomy" id="1472416"/>
    <lineage>
        <taxon>Bacteria</taxon>
        <taxon>Pseudomonadati</taxon>
        <taxon>Bacteroidota</taxon>
        <taxon>Bacteroidia</taxon>
        <taxon>Bacteroidales</taxon>
        <taxon>Odoribacteraceae</taxon>
        <taxon>Butyricimonas</taxon>
    </lineage>
</organism>
<dbReference type="GO" id="GO:0030313">
    <property type="term" value="C:cell envelope"/>
    <property type="evidence" value="ECO:0007669"/>
    <property type="project" value="UniProtKB-SubCell"/>
</dbReference>
<dbReference type="Gene3D" id="3.40.30.10">
    <property type="entry name" value="Glutaredoxin"/>
    <property type="match status" value="1"/>
</dbReference>
<name>A0A7W6HZV5_9BACT</name>
<keyword evidence="3" id="KW-1015">Disulfide bond</keyword>
<dbReference type="EMBL" id="JACIES010000016">
    <property type="protein sequence ID" value="MBB4028058.1"/>
    <property type="molecule type" value="Genomic_DNA"/>
</dbReference>
<dbReference type="Pfam" id="PF08534">
    <property type="entry name" value="Redoxin"/>
    <property type="match status" value="1"/>
</dbReference>
<dbReference type="OrthoDB" id="1094665at2"/>
<dbReference type="InterPro" id="IPR036249">
    <property type="entry name" value="Thioredoxin-like_sf"/>
</dbReference>
<proteinExistence type="predicted"/>
<evidence type="ECO:0000256" key="4">
    <source>
        <dbReference type="ARBA" id="ARBA00023284"/>
    </source>
</evidence>
<dbReference type="CDD" id="cd02966">
    <property type="entry name" value="TlpA_like_family"/>
    <property type="match status" value="1"/>
</dbReference>
<gene>
    <name evidence="6" type="ORF">GGR14_003881</name>
</gene>
<dbReference type="PANTHER" id="PTHR42852">
    <property type="entry name" value="THIOL:DISULFIDE INTERCHANGE PROTEIN DSBE"/>
    <property type="match status" value="1"/>
</dbReference>
<dbReference type="RefSeq" id="WP_124318191.1">
    <property type="nucleotide sequence ID" value="NZ_AP028155.1"/>
</dbReference>
<reference evidence="6 7" key="1">
    <citation type="submission" date="2020-08" db="EMBL/GenBank/DDBJ databases">
        <title>Genomic Encyclopedia of Type Strains, Phase IV (KMG-IV): sequencing the most valuable type-strain genomes for metagenomic binning, comparative biology and taxonomic classification.</title>
        <authorList>
            <person name="Goeker M."/>
        </authorList>
    </citation>
    <scope>NUCLEOTIDE SEQUENCE [LARGE SCALE GENOMIC DNA]</scope>
    <source>
        <strain evidence="6 7">DSM 105721</strain>
    </source>
</reference>
<dbReference type="PROSITE" id="PS51257">
    <property type="entry name" value="PROKAR_LIPOPROTEIN"/>
    <property type="match status" value="1"/>
</dbReference>
<dbReference type="PROSITE" id="PS51352">
    <property type="entry name" value="THIOREDOXIN_2"/>
    <property type="match status" value="1"/>
</dbReference>
<dbReference type="GO" id="GO:0017004">
    <property type="term" value="P:cytochrome complex assembly"/>
    <property type="evidence" value="ECO:0007669"/>
    <property type="project" value="UniProtKB-KW"/>
</dbReference>
<dbReference type="GO" id="GO:0016853">
    <property type="term" value="F:isomerase activity"/>
    <property type="evidence" value="ECO:0007669"/>
    <property type="project" value="UniProtKB-KW"/>
</dbReference>
<dbReference type="GO" id="GO:0016491">
    <property type="term" value="F:oxidoreductase activity"/>
    <property type="evidence" value="ECO:0007669"/>
    <property type="project" value="InterPro"/>
</dbReference>
<comment type="caution">
    <text evidence="6">The sequence shown here is derived from an EMBL/GenBank/DDBJ whole genome shotgun (WGS) entry which is preliminary data.</text>
</comment>
<keyword evidence="7" id="KW-1185">Reference proteome</keyword>
<evidence type="ECO:0000256" key="2">
    <source>
        <dbReference type="ARBA" id="ARBA00022748"/>
    </source>
</evidence>
<dbReference type="InterPro" id="IPR013740">
    <property type="entry name" value="Redoxin"/>
</dbReference>
<dbReference type="AlphaFoldDB" id="A0A7W6HZV5"/>
<dbReference type="Proteomes" id="UP000546007">
    <property type="component" value="Unassembled WGS sequence"/>
</dbReference>
<keyword evidence="4" id="KW-0676">Redox-active center</keyword>
<protein>
    <submittedName>
        <fullName evidence="6">Thiol-disulfide isomerase/thioredoxin</fullName>
    </submittedName>
</protein>
<dbReference type="InterPro" id="IPR013766">
    <property type="entry name" value="Thioredoxin_domain"/>
</dbReference>
<evidence type="ECO:0000313" key="7">
    <source>
        <dbReference type="Proteomes" id="UP000546007"/>
    </source>
</evidence>
<keyword evidence="2" id="KW-0201">Cytochrome c-type biogenesis</keyword>
<evidence type="ECO:0000259" key="5">
    <source>
        <dbReference type="PROSITE" id="PS51352"/>
    </source>
</evidence>
<accession>A0A7W6HZV5</accession>
<dbReference type="SUPFAM" id="SSF52833">
    <property type="entry name" value="Thioredoxin-like"/>
    <property type="match status" value="1"/>
</dbReference>
<keyword evidence="6" id="KW-0413">Isomerase</keyword>
<evidence type="ECO:0000256" key="3">
    <source>
        <dbReference type="ARBA" id="ARBA00023157"/>
    </source>
</evidence>
<dbReference type="PANTHER" id="PTHR42852:SF6">
    <property type="entry name" value="THIOL:DISULFIDE INTERCHANGE PROTEIN DSBE"/>
    <property type="match status" value="1"/>
</dbReference>
<evidence type="ECO:0000256" key="1">
    <source>
        <dbReference type="ARBA" id="ARBA00004196"/>
    </source>
</evidence>
<comment type="subcellular location">
    <subcellularLocation>
        <location evidence="1">Cell envelope</location>
    </subcellularLocation>
</comment>
<sequence length="448" mass="51504">MKYVISIFLLLATIGCRQKGPAEITGTVNPGEYSEYQLFIVDGGKRDSLTVDAQTRFFSLLLNCDTPRIVTLMGIVGTGQNKWPFEQALYIEPGTKVKLDIQFKNRRAEMTADKKDRNNTALITYNRFYLDKSRSIWENPPVASELKNSMSEIHTRVNDVTEELRPANMVESYLRIQAYLSFAQALDGVTYMYSRNGEALPDGMRELIPPVYEVLDDPMALRFYNTNTFVFNYLKKERETPEEQIQLLKERFTVKSIVESVSRLVLQSFVTDYNYKNGFEEGLQRLKNMTADLGEEGGKLVKDFESKKYSMEGAALPDVTLEDVDGKIHRLTDFRGKYLYVDLWASWCGPCCQEVPYLQKLEKQLKNPAVEFISISLDTNKEAWKKKMKQLNMHGHQYIVTGDQFATMMNIKGIPHFLLYSKDGTLMQYKADRPSSGDKIRNVLTRLK</sequence>
<dbReference type="InterPro" id="IPR050553">
    <property type="entry name" value="Thioredoxin_ResA/DsbE_sf"/>
</dbReference>